<gene>
    <name evidence="2" type="ORF">Dxin01_01069</name>
</gene>
<dbReference type="EMBL" id="BAABRN010000008">
    <property type="protein sequence ID" value="GAA5501337.1"/>
    <property type="molecule type" value="Genomic_DNA"/>
</dbReference>
<keyword evidence="3" id="KW-1185">Reference proteome</keyword>
<dbReference type="Proteomes" id="UP001458946">
    <property type="component" value="Unassembled WGS sequence"/>
</dbReference>
<evidence type="ECO:0000259" key="1">
    <source>
        <dbReference type="Pfam" id="PF18480"/>
    </source>
</evidence>
<comment type="caution">
    <text evidence="2">The sequence shown here is derived from an EMBL/GenBank/DDBJ whole genome shotgun (WGS) entry which is preliminary data.</text>
</comment>
<sequence>MPQGLAPKGILLDENVSARLKTAFAVPVVHVSEWQEGLKDWALWERAREDHLVIVTQDADFTERMLAQEPPPWVVHVRVGNMRVQEFRDLLDRIWPRIWEALQSHKLVVIYRDRLEFVRGGEAD</sequence>
<feature type="domain" description="DUF5615" evidence="1">
    <location>
        <begin position="10"/>
        <end position="112"/>
    </location>
</feature>
<reference evidence="2 3" key="1">
    <citation type="submission" date="2024-02" db="EMBL/GenBank/DDBJ databases">
        <title>Deinococcus xinjiangensis NBRC 107630.</title>
        <authorList>
            <person name="Ichikawa N."/>
            <person name="Katano-Makiyama Y."/>
            <person name="Hidaka K."/>
        </authorList>
    </citation>
    <scope>NUCLEOTIDE SEQUENCE [LARGE SCALE GENOMIC DNA]</scope>
    <source>
        <strain evidence="2 3">NBRC 107630</strain>
    </source>
</reference>
<proteinExistence type="predicted"/>
<dbReference type="InterPro" id="IPR041049">
    <property type="entry name" value="DUF5615"/>
</dbReference>
<protein>
    <recommendedName>
        <fullName evidence="1">DUF5615 domain-containing protein</fullName>
    </recommendedName>
</protein>
<accession>A0ABP9VCA3</accession>
<evidence type="ECO:0000313" key="2">
    <source>
        <dbReference type="EMBL" id="GAA5501337.1"/>
    </source>
</evidence>
<evidence type="ECO:0000313" key="3">
    <source>
        <dbReference type="Proteomes" id="UP001458946"/>
    </source>
</evidence>
<dbReference type="Pfam" id="PF18480">
    <property type="entry name" value="DUF5615"/>
    <property type="match status" value="1"/>
</dbReference>
<dbReference type="RefSeq" id="WP_353541311.1">
    <property type="nucleotide sequence ID" value="NZ_BAABRN010000008.1"/>
</dbReference>
<name>A0ABP9VCA3_9DEIO</name>
<organism evidence="2 3">
    <name type="scientific">Deinococcus xinjiangensis</name>
    <dbReference type="NCBI Taxonomy" id="457454"/>
    <lineage>
        <taxon>Bacteria</taxon>
        <taxon>Thermotogati</taxon>
        <taxon>Deinococcota</taxon>
        <taxon>Deinococci</taxon>
        <taxon>Deinococcales</taxon>
        <taxon>Deinococcaceae</taxon>
        <taxon>Deinococcus</taxon>
    </lineage>
</organism>